<dbReference type="SUPFAM" id="SSF49313">
    <property type="entry name" value="Cadherin-like"/>
    <property type="match status" value="6"/>
</dbReference>
<keyword evidence="5" id="KW-0732">Signal</keyword>
<dbReference type="FunFam" id="2.60.40.60:FF:000006">
    <property type="entry name" value="Protocadherin alpha 2"/>
    <property type="match status" value="1"/>
</dbReference>
<feature type="domain" description="Cadherin" evidence="14">
    <location>
        <begin position="242"/>
        <end position="349"/>
    </location>
</feature>
<dbReference type="InterPro" id="IPR015919">
    <property type="entry name" value="Cadherin-like_sf"/>
</dbReference>
<dbReference type="Pfam" id="PF08266">
    <property type="entry name" value="Cadherin_2"/>
    <property type="match status" value="1"/>
</dbReference>
<feature type="domain" description="Cadherin" evidence="14">
    <location>
        <begin position="455"/>
        <end position="564"/>
    </location>
</feature>
<evidence type="ECO:0000256" key="11">
    <source>
        <dbReference type="ARBA" id="ARBA00023180"/>
    </source>
</evidence>
<dbReference type="FunFam" id="2.60.40.60:FF:000129">
    <property type="entry name" value="protocadherin alpha-C2 isoform X1"/>
    <property type="match status" value="1"/>
</dbReference>
<dbReference type="InterPro" id="IPR020894">
    <property type="entry name" value="Cadherin_CS"/>
</dbReference>
<evidence type="ECO:0000256" key="13">
    <source>
        <dbReference type="SAM" id="Phobius"/>
    </source>
</evidence>
<dbReference type="PANTHER" id="PTHR24028:SF236">
    <property type="entry name" value="PROTOCADHERIN GAMMA-C3"/>
    <property type="match status" value="1"/>
</dbReference>
<keyword evidence="10 13" id="KW-0472">Membrane</keyword>
<organism evidence="15 16">
    <name type="scientific">Pygocentrus nattereri</name>
    <name type="common">Red-bellied piranha</name>
    <dbReference type="NCBI Taxonomy" id="42514"/>
    <lineage>
        <taxon>Eukaryota</taxon>
        <taxon>Metazoa</taxon>
        <taxon>Chordata</taxon>
        <taxon>Craniata</taxon>
        <taxon>Vertebrata</taxon>
        <taxon>Euteleostomi</taxon>
        <taxon>Actinopterygii</taxon>
        <taxon>Neopterygii</taxon>
        <taxon>Teleostei</taxon>
        <taxon>Ostariophysi</taxon>
        <taxon>Characiformes</taxon>
        <taxon>Characoidei</taxon>
        <taxon>Pygocentrus</taxon>
    </lineage>
</organism>
<dbReference type="STRING" id="42514.ENSPNAP00000034367"/>
<evidence type="ECO:0000256" key="5">
    <source>
        <dbReference type="ARBA" id="ARBA00022729"/>
    </source>
</evidence>
<feature type="transmembrane region" description="Helical" evidence="13">
    <location>
        <begin position="690"/>
        <end position="714"/>
    </location>
</feature>
<dbReference type="AlphaFoldDB" id="A0A3B4ECV7"/>
<accession>A0A3B4ECV7</accession>
<feature type="domain" description="Cadherin" evidence="14">
    <location>
        <begin position="26"/>
        <end position="132"/>
    </location>
</feature>
<evidence type="ECO:0000256" key="9">
    <source>
        <dbReference type="ARBA" id="ARBA00022989"/>
    </source>
</evidence>
<dbReference type="Gene3D" id="2.60.40.60">
    <property type="entry name" value="Cadherins"/>
    <property type="match status" value="6"/>
</dbReference>
<dbReference type="FunFam" id="2.60.40.60:FF:000018">
    <property type="entry name" value="Protocadherin gamma c3"/>
    <property type="match status" value="1"/>
</dbReference>
<reference evidence="15 16" key="1">
    <citation type="submission" date="2020-10" db="EMBL/GenBank/DDBJ databases">
        <title>Pygocentrus nattereri (red-bellied piranha) genome, fPygNat1, primary haplotype.</title>
        <authorList>
            <person name="Myers G."/>
            <person name="Meyer A."/>
            <person name="Karagic N."/>
            <person name="Pippel M."/>
            <person name="Winkler S."/>
            <person name="Tracey A."/>
            <person name="Wood J."/>
            <person name="Formenti G."/>
            <person name="Howe K."/>
            <person name="Fedrigo O."/>
            <person name="Jarvis E.D."/>
        </authorList>
    </citation>
    <scope>NUCLEOTIDE SEQUENCE [LARGE SCALE GENOMIC DNA]</scope>
</reference>
<evidence type="ECO:0000256" key="4">
    <source>
        <dbReference type="ARBA" id="ARBA00022692"/>
    </source>
</evidence>
<dbReference type="GeneTree" id="ENSGT00940000164983"/>
<dbReference type="GO" id="GO:0005509">
    <property type="term" value="F:calcium ion binding"/>
    <property type="evidence" value="ECO:0007669"/>
    <property type="project" value="UniProtKB-UniRule"/>
</dbReference>
<keyword evidence="3" id="KW-1003">Cell membrane</keyword>
<dbReference type="OMA" id="FLLDVYW"/>
<dbReference type="InterPro" id="IPR050174">
    <property type="entry name" value="Protocadherin/Cadherin-CA"/>
</dbReference>
<dbReference type="SMART" id="SM00112">
    <property type="entry name" value="CA"/>
    <property type="match status" value="6"/>
</dbReference>
<keyword evidence="11" id="KW-0325">Glycoprotein</keyword>
<dbReference type="GO" id="GO:0007156">
    <property type="term" value="P:homophilic cell adhesion via plasma membrane adhesion molecules"/>
    <property type="evidence" value="ECO:0007669"/>
    <property type="project" value="InterPro"/>
</dbReference>
<dbReference type="Pfam" id="PF00028">
    <property type="entry name" value="Cadherin"/>
    <property type="match status" value="5"/>
</dbReference>
<comment type="function">
    <text evidence="1">Potential calcium-dependent cell-adhesion protein. May be involved in the establishment and maintenance of specific neuronal connections in the brain.</text>
</comment>
<keyword evidence="4 13" id="KW-0812">Transmembrane</keyword>
<evidence type="ECO:0000256" key="10">
    <source>
        <dbReference type="ARBA" id="ARBA00023136"/>
    </source>
</evidence>
<dbReference type="PROSITE" id="PS00232">
    <property type="entry name" value="CADHERIN_1"/>
    <property type="match status" value="3"/>
</dbReference>
<keyword evidence="9 13" id="KW-1133">Transmembrane helix</keyword>
<dbReference type="PROSITE" id="PS50268">
    <property type="entry name" value="CADHERIN_2"/>
    <property type="match status" value="6"/>
</dbReference>
<dbReference type="GO" id="GO:0009653">
    <property type="term" value="P:anatomical structure morphogenesis"/>
    <property type="evidence" value="ECO:0007669"/>
    <property type="project" value="UniProtKB-ARBA"/>
</dbReference>
<protein>
    <recommendedName>
        <fullName evidence="14">Cadherin domain-containing protein</fullName>
    </recommendedName>
</protein>
<keyword evidence="6" id="KW-0677">Repeat</keyword>
<evidence type="ECO:0000256" key="12">
    <source>
        <dbReference type="PROSITE-ProRule" id="PRU00043"/>
    </source>
</evidence>
<evidence type="ECO:0000313" key="16">
    <source>
        <dbReference type="Proteomes" id="UP001501920"/>
    </source>
</evidence>
<keyword evidence="7 12" id="KW-0106">Calcium</keyword>
<comment type="subcellular location">
    <subcellularLocation>
        <location evidence="2">Cell membrane</location>
        <topology evidence="2">Single-pass type I membrane protein</topology>
    </subcellularLocation>
</comment>
<keyword evidence="16" id="KW-1185">Reference proteome</keyword>
<dbReference type="FunFam" id="2.60.40.60:FF:000002">
    <property type="entry name" value="Protocadherin alpha 2"/>
    <property type="match status" value="1"/>
</dbReference>
<evidence type="ECO:0000256" key="1">
    <source>
        <dbReference type="ARBA" id="ARBA00003436"/>
    </source>
</evidence>
<keyword evidence="8" id="KW-0130">Cell adhesion</keyword>
<evidence type="ECO:0000259" key="14">
    <source>
        <dbReference type="PROSITE" id="PS50268"/>
    </source>
</evidence>
<name>A0A3B4ECV7_PYGNA</name>
<feature type="domain" description="Cadherin" evidence="14">
    <location>
        <begin position="579"/>
        <end position="674"/>
    </location>
</feature>
<dbReference type="InterPro" id="IPR002126">
    <property type="entry name" value="Cadherin-like_dom"/>
</dbReference>
<feature type="domain" description="Cadherin" evidence="14">
    <location>
        <begin position="358"/>
        <end position="454"/>
    </location>
</feature>
<dbReference type="PANTHER" id="PTHR24028">
    <property type="entry name" value="CADHERIN-87A"/>
    <property type="match status" value="1"/>
</dbReference>
<dbReference type="FunFam" id="2.60.40.60:FF:000001">
    <property type="entry name" value="Protocadherin alpha 2"/>
    <property type="match status" value="1"/>
</dbReference>
<reference evidence="15" key="3">
    <citation type="submission" date="2025-09" db="UniProtKB">
        <authorList>
            <consortium name="Ensembl"/>
        </authorList>
    </citation>
    <scope>IDENTIFICATION</scope>
</reference>
<dbReference type="Ensembl" id="ENSPNAT00000038496.2">
    <property type="protein sequence ID" value="ENSPNAP00000034367.2"/>
    <property type="gene ID" value="ENSPNAG00000023596.2"/>
</dbReference>
<proteinExistence type="predicted"/>
<evidence type="ECO:0000313" key="15">
    <source>
        <dbReference type="Ensembl" id="ENSPNAP00000034367.2"/>
    </source>
</evidence>
<evidence type="ECO:0000256" key="7">
    <source>
        <dbReference type="ARBA" id="ARBA00022837"/>
    </source>
</evidence>
<dbReference type="Proteomes" id="UP001501920">
    <property type="component" value="Chromosome 18"/>
</dbReference>
<dbReference type="FunFam" id="2.60.40.60:FF:000004">
    <property type="entry name" value="Protocadherin 1 gamma 2"/>
    <property type="match status" value="1"/>
</dbReference>
<evidence type="ECO:0000256" key="2">
    <source>
        <dbReference type="ARBA" id="ARBA00004251"/>
    </source>
</evidence>
<evidence type="ECO:0000256" key="6">
    <source>
        <dbReference type="ARBA" id="ARBA00022737"/>
    </source>
</evidence>
<dbReference type="PRINTS" id="PR00205">
    <property type="entry name" value="CADHERIN"/>
</dbReference>
<dbReference type="CDD" id="cd11304">
    <property type="entry name" value="Cadherin_repeat"/>
    <property type="match status" value="6"/>
</dbReference>
<reference evidence="15" key="2">
    <citation type="submission" date="2025-08" db="UniProtKB">
        <authorList>
            <consortium name="Ensembl"/>
        </authorList>
    </citation>
    <scope>IDENTIFICATION</scope>
</reference>
<dbReference type="InterPro" id="IPR013164">
    <property type="entry name" value="Cadherin_N"/>
</dbReference>
<dbReference type="GO" id="GO:0005886">
    <property type="term" value="C:plasma membrane"/>
    <property type="evidence" value="ECO:0007669"/>
    <property type="project" value="UniProtKB-SubCell"/>
</dbReference>
<evidence type="ECO:0000256" key="8">
    <source>
        <dbReference type="ARBA" id="ARBA00022889"/>
    </source>
</evidence>
<evidence type="ECO:0000256" key="3">
    <source>
        <dbReference type="ARBA" id="ARBA00022475"/>
    </source>
</evidence>
<sequence>FIMMRKMRRKWWIAGLLQALAVWNIIEAQIRYTIPEELNEGTVVGNIAKDLDLKLSEVFERNLRIASESGKQYFGVDSAKGELVVSERIDRETLCSQSATCLLPLEAIVENPLQLYRVEIEIQDINDNSPVFQNKENILNIAESTAPGARFRLEAAQDPDVGSNSLRTYTLSKNEHFVLDIKTETDGMKVPELVLESSLDREKQPVHKLILTALDGGDPVRSGTTLIKIIVEDINDNEPQFELQTYKASVQESAAAGVTVVTIKATDLDEGINGEIQYYFGVHTPDQVKEVFSVNPDSGEITVIGKLDHEATSSYTFDVCAKDKGQPKLEGHSSVQVLVIDENDNPPEIILTSLPNPVPENASVGTVVALINVLDLDSGENGKVDLKIPPKFPFKLKPSFDNHYSLVTESVLDRESNPEYNIDITATDSGSPTLKTVKTINVKVLDVNDNAPVFSQPSYNVYIKENNVAGASLFSVAALDSDVDKNAMLTYSLVDSKVNQVPASSYFYINSENGTIYSMSSFDYEKLKILDVIVQAKDHGSPSLSSNATVHVFILDQNDNAPAVIYPSAVMGSASHQRMPRSAKAGHLVTKVTAVDADSGHNAWISYRLAEAVDASLFSVNLHTGEVRTKRSVSEQDDSSQRLLIEIKDNGEPVQSTTVTVDVLIEDGFHEPVSDYRKKSAEVSKKSGKITLYLIISLASVSLLCLMTFFILLVKCARGSRGSSSCCIRRSESGYKNPNRNLQIQLNTDGPIKYVEVLGGDMMSQSQSFGSYLSPMSEFSDFTLVKPSSTTDFTDTLNVLDASLPDSTWKFESQHRVPHWRRTGIYSLPLSQQYSDEGCREGRCSLCTGYSAVSSTGIRGFTVLK</sequence>
<feature type="domain" description="Cadherin" evidence="14">
    <location>
        <begin position="133"/>
        <end position="241"/>
    </location>
</feature>